<dbReference type="GO" id="GO:0005525">
    <property type="term" value="F:GTP binding"/>
    <property type="evidence" value="ECO:0007669"/>
    <property type="project" value="UniProtKB-KW"/>
</dbReference>
<dbReference type="PANTHER" id="PTHR11711">
    <property type="entry name" value="ADP RIBOSYLATION FACTOR-RELATED"/>
    <property type="match status" value="1"/>
</dbReference>
<dbReference type="STRING" id="253628.A0A0D2ACA4"/>
<dbReference type="EMBL" id="KN847540">
    <property type="protein sequence ID" value="KIW04488.1"/>
    <property type="molecule type" value="Genomic_DNA"/>
</dbReference>
<dbReference type="SUPFAM" id="SSF52540">
    <property type="entry name" value="P-loop containing nucleoside triphosphate hydrolases"/>
    <property type="match status" value="1"/>
</dbReference>
<evidence type="ECO:0000256" key="2">
    <source>
        <dbReference type="ARBA" id="ARBA00023134"/>
    </source>
</evidence>
<evidence type="ECO:0000313" key="5">
    <source>
        <dbReference type="EMBL" id="KIW04488.1"/>
    </source>
</evidence>
<feature type="binding site" evidence="3">
    <location>
        <position position="141"/>
    </location>
    <ligand>
        <name>GTP</name>
        <dbReference type="ChEBI" id="CHEBI:37565"/>
    </ligand>
</feature>
<accession>A0A0D2ACA4</accession>
<evidence type="ECO:0000256" key="4">
    <source>
        <dbReference type="PIRSR" id="PIRSR606689-2"/>
    </source>
</evidence>
<dbReference type="GO" id="GO:0046872">
    <property type="term" value="F:metal ion binding"/>
    <property type="evidence" value="ECO:0007669"/>
    <property type="project" value="UniProtKB-KW"/>
</dbReference>
<dbReference type="Gene3D" id="3.40.50.300">
    <property type="entry name" value="P-loop containing nucleotide triphosphate hydrolases"/>
    <property type="match status" value="1"/>
</dbReference>
<reference evidence="5 6" key="1">
    <citation type="submission" date="2015-01" db="EMBL/GenBank/DDBJ databases">
        <title>The Genome Sequence of Ochroconis gallopava CBS43764.</title>
        <authorList>
            <consortium name="The Broad Institute Genomics Platform"/>
            <person name="Cuomo C."/>
            <person name="de Hoog S."/>
            <person name="Gorbushina A."/>
            <person name="Stielow B."/>
            <person name="Teixiera M."/>
            <person name="Abouelleil A."/>
            <person name="Chapman S.B."/>
            <person name="Priest M."/>
            <person name="Young S.K."/>
            <person name="Wortman J."/>
            <person name="Nusbaum C."/>
            <person name="Birren B."/>
        </authorList>
    </citation>
    <scope>NUCLEOTIDE SEQUENCE [LARGE SCALE GENOMIC DNA]</scope>
    <source>
        <strain evidence="5 6">CBS 43764</strain>
    </source>
</reference>
<dbReference type="InterPro" id="IPR024156">
    <property type="entry name" value="Small_GTPase_ARF"/>
</dbReference>
<evidence type="ECO:0000256" key="3">
    <source>
        <dbReference type="PIRSR" id="PIRSR606689-1"/>
    </source>
</evidence>
<feature type="binding site" evidence="4">
    <location>
        <position position="102"/>
    </location>
    <ligand>
        <name>Mg(2+)</name>
        <dbReference type="ChEBI" id="CHEBI:18420"/>
    </ligand>
</feature>
<keyword evidence="1 3" id="KW-0547">Nucleotide-binding</keyword>
<keyword evidence="6" id="KW-1185">Reference proteome</keyword>
<organism evidence="5 6">
    <name type="scientific">Verruconis gallopava</name>
    <dbReference type="NCBI Taxonomy" id="253628"/>
    <lineage>
        <taxon>Eukaryota</taxon>
        <taxon>Fungi</taxon>
        <taxon>Dikarya</taxon>
        <taxon>Ascomycota</taxon>
        <taxon>Pezizomycotina</taxon>
        <taxon>Dothideomycetes</taxon>
        <taxon>Pleosporomycetidae</taxon>
        <taxon>Venturiales</taxon>
        <taxon>Sympoventuriaceae</taxon>
        <taxon>Verruconis</taxon>
    </lineage>
</organism>
<evidence type="ECO:0000256" key="1">
    <source>
        <dbReference type="ARBA" id="ARBA00022741"/>
    </source>
</evidence>
<keyword evidence="4" id="KW-0460">Magnesium</keyword>
<dbReference type="InterPro" id="IPR006689">
    <property type="entry name" value="Small_GTPase_ARF/SAR"/>
</dbReference>
<dbReference type="Proteomes" id="UP000053259">
    <property type="component" value="Unassembled WGS sequence"/>
</dbReference>
<dbReference type="VEuPathDB" id="FungiDB:PV09_04247"/>
<feature type="binding site" evidence="3">
    <location>
        <begin position="196"/>
        <end position="199"/>
    </location>
    <ligand>
        <name>GTP</name>
        <dbReference type="ChEBI" id="CHEBI:37565"/>
    </ligand>
</feature>
<feature type="binding site" evidence="4">
    <location>
        <position position="119"/>
    </location>
    <ligand>
        <name>Mg(2+)</name>
        <dbReference type="ChEBI" id="CHEBI:18420"/>
    </ligand>
</feature>
<dbReference type="InterPro" id="IPR027417">
    <property type="entry name" value="P-loop_NTPase"/>
</dbReference>
<gene>
    <name evidence="5" type="ORF">PV09_04247</name>
</gene>
<evidence type="ECO:0000313" key="6">
    <source>
        <dbReference type="Proteomes" id="UP000053259"/>
    </source>
</evidence>
<dbReference type="SMART" id="SM00177">
    <property type="entry name" value="ARF"/>
    <property type="match status" value="1"/>
</dbReference>
<dbReference type="RefSeq" id="XP_016214357.1">
    <property type="nucleotide sequence ID" value="XM_016357565.1"/>
</dbReference>
<dbReference type="OrthoDB" id="427186at2759"/>
<proteinExistence type="predicted"/>
<dbReference type="GO" id="GO:0003924">
    <property type="term" value="F:GTPase activity"/>
    <property type="evidence" value="ECO:0007669"/>
    <property type="project" value="InterPro"/>
</dbReference>
<keyword evidence="4" id="KW-0479">Metal-binding</keyword>
<sequence>MCYSLRHQPIPSNKVQPPFIGAYKASTLNKEERPAIPISHRQHDRYKLRKSQNLYGVQLSIEFNFSDILDMPTLIQGFKHVNVFARKGERILVLGNDSAGKTTLLYRLKLNQPVQTVPTAGFNAETITYKKANYTFWDIGGCDNTQSIHHYISKDVSLLYVHNPIDGRINESLDRFRLVVETMVDVSARRLFIIFNKQDALPKDSASKILAEHRNKFERQVAPYMEQINCMIVDLPGFSALTGNRCFELFDTLHKAFHQATNNSKSIQTRDQPKDVSESIRVTDNGVGSVEIGFKEQSTHLHATQFCWAFSSTSLAERKHLYRLRVGYFLLLETLHSGLSIFECANMFLDDSRGLKETSPDRFHDTDHRTMTIFWLWQLLGATRKFKDDKHLDRWPDQGMFQEVLSTSPYLMNTGLWKEYYTKDLMMSPASRYYWRLPDLRALPDLMNGTKAHMAHERYSCQENQTRLLRFAFAVVGQYMSTDIRRDWFIKQTLATLQTITIRLRAHNSSIPAYSETHAYFWIRIVHAALASNDTSAKETSKEISVARMNFSRFSTLFDIKDTLWERFYTPMLWEAIEARMTFVSPDLQPLPDIITCPSMSPHPVSQKETDDVLMAVFEPEVPPAEELAVNSIVLIDEVRRMSDTQLASPAIVSHAHLLRFLFNRLVDFQNQHRSPIATASSLLTEMCGPYPKSLTIRAFWVQQALDICLHLKQRLTFEDFLRSNPHMVHPGLPECYFSKSLLCSLESRDYLVQPDLRKLNWLLQDVGPSTEDDWVLI</sequence>
<keyword evidence="2 3" id="KW-0342">GTP-binding</keyword>
<dbReference type="PRINTS" id="PR00328">
    <property type="entry name" value="SAR1GTPBP"/>
</dbReference>
<dbReference type="HOGENOM" id="CLU_014089_0_0_1"/>
<dbReference type="PROSITE" id="PS51417">
    <property type="entry name" value="ARF"/>
    <property type="match status" value="1"/>
</dbReference>
<protein>
    <submittedName>
        <fullName evidence="5">Uncharacterized protein</fullName>
    </submittedName>
</protein>
<feature type="binding site" evidence="3">
    <location>
        <begin position="95"/>
        <end position="102"/>
    </location>
    <ligand>
        <name>GTP</name>
        <dbReference type="ChEBI" id="CHEBI:37565"/>
    </ligand>
</feature>
<dbReference type="InParanoid" id="A0A0D2ACA4"/>
<dbReference type="AlphaFoldDB" id="A0A0D2ACA4"/>
<dbReference type="GeneID" id="27312220"/>
<name>A0A0D2ACA4_9PEZI</name>
<dbReference type="Pfam" id="PF00025">
    <property type="entry name" value="Arf"/>
    <property type="match status" value="1"/>
</dbReference>